<dbReference type="CDD" id="cd03045">
    <property type="entry name" value="GST_N_Delta_Epsilon"/>
    <property type="match status" value="1"/>
</dbReference>
<dbReference type="PROSITE" id="PS50405">
    <property type="entry name" value="GST_CTER"/>
    <property type="match status" value="1"/>
</dbReference>
<feature type="domain" description="GST C-terminal" evidence="3">
    <location>
        <begin position="89"/>
        <end position="211"/>
    </location>
</feature>
<reference evidence="4" key="1">
    <citation type="journal article" date="2015" name="PLoS ONE">
        <title>The Peripheral Olfactory Repertoire of the Lightbrown Apple Moth, Epiphyas postvittana.</title>
        <authorList>
            <person name="Corcoran J.A."/>
            <person name="Jordan M.D."/>
            <person name="Thrimawithana A.H."/>
            <person name="Crowhurst R.N."/>
            <person name="Newcomb R.D."/>
        </authorList>
    </citation>
    <scope>NUCLEOTIDE SEQUENCE</scope>
</reference>
<dbReference type="AlphaFoldDB" id="A0A0K8TUZ9"/>
<evidence type="ECO:0000259" key="3">
    <source>
        <dbReference type="PROSITE" id="PS50405"/>
    </source>
</evidence>
<dbReference type="FunFam" id="3.40.30.10:FF:000034">
    <property type="entry name" value="glutathione S-transferase 1"/>
    <property type="match status" value="1"/>
</dbReference>
<dbReference type="Pfam" id="PF00043">
    <property type="entry name" value="GST_C"/>
    <property type="match status" value="1"/>
</dbReference>
<name>A0A0K8TUZ9_EPIPO</name>
<evidence type="ECO:0000313" key="4">
    <source>
        <dbReference type="EMBL" id="JAI18113.1"/>
    </source>
</evidence>
<evidence type="ECO:0000256" key="1">
    <source>
        <dbReference type="ARBA" id="ARBA00011738"/>
    </source>
</evidence>
<dbReference type="Gene3D" id="1.20.1050.10">
    <property type="match status" value="1"/>
</dbReference>
<dbReference type="InterPro" id="IPR040079">
    <property type="entry name" value="Glutathione_S-Trfase"/>
</dbReference>
<dbReference type="Pfam" id="PF13417">
    <property type="entry name" value="GST_N_3"/>
    <property type="match status" value="1"/>
</dbReference>
<dbReference type="SFLD" id="SFLDG01153">
    <property type="entry name" value="Main.4:_Theta-like"/>
    <property type="match status" value="1"/>
</dbReference>
<dbReference type="SUPFAM" id="SSF52833">
    <property type="entry name" value="Thioredoxin-like"/>
    <property type="match status" value="1"/>
</dbReference>
<comment type="subunit">
    <text evidence="1">Homodimer.</text>
</comment>
<dbReference type="InterPro" id="IPR004045">
    <property type="entry name" value="Glutathione_S-Trfase_N"/>
</dbReference>
<dbReference type="InterPro" id="IPR036282">
    <property type="entry name" value="Glutathione-S-Trfase_C_sf"/>
</dbReference>
<dbReference type="InterPro" id="IPR004046">
    <property type="entry name" value="GST_C"/>
</dbReference>
<dbReference type="PROSITE" id="PS50404">
    <property type="entry name" value="GST_NTER"/>
    <property type="match status" value="1"/>
</dbReference>
<dbReference type="GO" id="GO:0004364">
    <property type="term" value="F:glutathione transferase activity"/>
    <property type="evidence" value="ECO:0007669"/>
    <property type="project" value="TreeGrafter"/>
</dbReference>
<evidence type="ECO:0000259" key="2">
    <source>
        <dbReference type="PROSITE" id="PS50404"/>
    </source>
</evidence>
<dbReference type="PANTHER" id="PTHR43969:SF8">
    <property type="entry name" value="GLUTATHIONE S TRANSFERASE E13, ISOFORM A-RELATED"/>
    <property type="match status" value="1"/>
</dbReference>
<dbReference type="FunFam" id="1.20.1050.10:FF:000007">
    <property type="entry name" value="Glutathione S-transferase 1-1"/>
    <property type="match status" value="1"/>
</dbReference>
<organism evidence="4">
    <name type="scientific">Epiphyas postvittana</name>
    <name type="common">Light brown apple moth</name>
    <dbReference type="NCBI Taxonomy" id="65032"/>
    <lineage>
        <taxon>Eukaryota</taxon>
        <taxon>Metazoa</taxon>
        <taxon>Ecdysozoa</taxon>
        <taxon>Arthropoda</taxon>
        <taxon>Hexapoda</taxon>
        <taxon>Insecta</taxon>
        <taxon>Pterygota</taxon>
        <taxon>Neoptera</taxon>
        <taxon>Endopterygota</taxon>
        <taxon>Lepidoptera</taxon>
        <taxon>Glossata</taxon>
        <taxon>Ditrysia</taxon>
        <taxon>Tortricoidea</taxon>
        <taxon>Tortricidae</taxon>
        <taxon>Tortricinae</taxon>
        <taxon>Epiphyas</taxon>
    </lineage>
</organism>
<dbReference type="InterPro" id="IPR010987">
    <property type="entry name" value="Glutathione-S-Trfase_C-like"/>
</dbReference>
<dbReference type="SFLD" id="SFLDG00358">
    <property type="entry name" value="Main_(cytGST)"/>
    <property type="match status" value="1"/>
</dbReference>
<accession>A0A0K8TUZ9</accession>
<protein>
    <submittedName>
        <fullName evidence="4">Glutathione-S-transferase</fullName>
    </submittedName>
</protein>
<dbReference type="CDD" id="cd03177">
    <property type="entry name" value="GST_C_Delta_Epsilon"/>
    <property type="match status" value="1"/>
</dbReference>
<dbReference type="InterPro" id="IPR036249">
    <property type="entry name" value="Thioredoxin-like_sf"/>
</dbReference>
<dbReference type="GO" id="GO:0006749">
    <property type="term" value="P:glutathione metabolic process"/>
    <property type="evidence" value="ECO:0007669"/>
    <property type="project" value="TreeGrafter"/>
</dbReference>
<feature type="domain" description="GST N-terminal" evidence="2">
    <location>
        <begin position="1"/>
        <end position="83"/>
    </location>
</feature>
<keyword evidence="4" id="KW-0808">Transferase</keyword>
<proteinExistence type="predicted"/>
<dbReference type="Gene3D" id="3.40.30.10">
    <property type="entry name" value="Glutaredoxin"/>
    <property type="match status" value="1"/>
</dbReference>
<dbReference type="SFLD" id="SFLDS00019">
    <property type="entry name" value="Glutathione_Transferase_(cytos"/>
    <property type="match status" value="1"/>
</dbReference>
<dbReference type="SUPFAM" id="SSF47616">
    <property type="entry name" value="GST C-terminal domain-like"/>
    <property type="match status" value="1"/>
</dbReference>
<dbReference type="PANTHER" id="PTHR43969">
    <property type="entry name" value="GLUTATHIONE S TRANSFERASE D10, ISOFORM A-RELATED"/>
    <property type="match status" value="1"/>
</dbReference>
<dbReference type="EMBL" id="GCVX01000117">
    <property type="protein sequence ID" value="JAI18113.1"/>
    <property type="molecule type" value="Transcribed_RNA"/>
</dbReference>
<sequence>MVLTLYTMDASPPVRAVNMTIELLGLTDVERIEVKLMELDQLKESYVKINPQHSVPTLRDDDFVVWDSHAIVTYLITVYGADDSLYPSDPKQRALIDQRLHFDSGILFPVFREVTDAIVFEGAKTFTPKTLANVNKAYDFMEKFLATPWLVGEDMTVADVCCVASISSIKELVAIDEDLYPRLTAWLKRCSKKEFYKKGNEPGLTQYRAIITSKLY</sequence>